<evidence type="ECO:0000313" key="2">
    <source>
        <dbReference type="Proteomes" id="UP000279446"/>
    </source>
</evidence>
<dbReference type="RefSeq" id="WP_127193363.1">
    <property type="nucleotide sequence ID" value="NZ_RZNY01000015.1"/>
</dbReference>
<evidence type="ECO:0000313" key="1">
    <source>
        <dbReference type="EMBL" id="RUT44418.1"/>
    </source>
</evidence>
<dbReference type="AlphaFoldDB" id="A0A433Y654"/>
<reference evidence="1 2" key="1">
    <citation type="submission" date="2018-12" db="EMBL/GenBank/DDBJ databases">
        <authorList>
            <person name="Sun L."/>
            <person name="Chen Z."/>
        </authorList>
    </citation>
    <scope>NUCLEOTIDE SEQUENCE [LARGE SCALE GENOMIC DNA]</scope>
    <source>
        <strain evidence="1 2">DSM 15890</strain>
    </source>
</reference>
<sequence length="125" mass="14313">MNENILLSAVKSKITYLSDTIISNSSEGWEKEFEVTIAIDDTLNALGSFIIVGDDTEWLSENEQHELWGFYRVIDSSPPKSGTKYRVLSDAERIQLIELAEMLKQEDWKTIQSLDQFIQAISRLI</sequence>
<protein>
    <submittedName>
        <fullName evidence="1">Uncharacterized protein</fullName>
    </submittedName>
</protein>
<dbReference type="Proteomes" id="UP000279446">
    <property type="component" value="Unassembled WGS sequence"/>
</dbReference>
<accession>A0A433Y654</accession>
<proteinExistence type="predicted"/>
<keyword evidence="2" id="KW-1185">Reference proteome</keyword>
<comment type="caution">
    <text evidence="1">The sequence shown here is derived from an EMBL/GenBank/DDBJ whole genome shotgun (WGS) entry which is preliminary data.</text>
</comment>
<dbReference type="EMBL" id="RZNY01000015">
    <property type="protein sequence ID" value="RUT44418.1"/>
    <property type="molecule type" value="Genomic_DNA"/>
</dbReference>
<organism evidence="1 2">
    <name type="scientific">Paenibacillus anaericanus</name>
    <dbReference type="NCBI Taxonomy" id="170367"/>
    <lineage>
        <taxon>Bacteria</taxon>
        <taxon>Bacillati</taxon>
        <taxon>Bacillota</taxon>
        <taxon>Bacilli</taxon>
        <taxon>Bacillales</taxon>
        <taxon>Paenibacillaceae</taxon>
        <taxon>Paenibacillus</taxon>
    </lineage>
</organism>
<gene>
    <name evidence="1" type="ORF">EJP82_17520</name>
</gene>
<name>A0A433Y654_9BACL</name>